<keyword evidence="2" id="KW-1185">Reference proteome</keyword>
<dbReference type="Proteomes" id="UP001180616">
    <property type="component" value="Chromosome"/>
</dbReference>
<reference evidence="1" key="1">
    <citation type="submission" date="2023-09" db="EMBL/GenBank/DDBJ databases">
        <authorList>
            <consortium name="CW5 consortium"/>
            <person name="Lu C.-W."/>
        </authorList>
    </citation>
    <scope>NUCLEOTIDE SEQUENCE</scope>
    <source>
        <strain evidence="1">KPS</strain>
    </source>
</reference>
<protein>
    <submittedName>
        <fullName evidence="1">Uncharacterized protein</fullName>
    </submittedName>
</protein>
<name>A0ABY9R5G2_9BACT</name>
<proteinExistence type="predicted"/>
<evidence type="ECO:0000313" key="1">
    <source>
        <dbReference type="EMBL" id="WMW66273.1"/>
    </source>
</evidence>
<evidence type="ECO:0000313" key="2">
    <source>
        <dbReference type="Proteomes" id="UP001180616"/>
    </source>
</evidence>
<dbReference type="EMBL" id="CP133659">
    <property type="protein sequence ID" value="WMW66273.1"/>
    <property type="molecule type" value="Genomic_DNA"/>
</dbReference>
<gene>
    <name evidence="1" type="ORF">KPS_000836</name>
</gene>
<dbReference type="RefSeq" id="WP_309542177.1">
    <property type="nucleotide sequence ID" value="NZ_CP133659.1"/>
</dbReference>
<accession>A0ABY9R5G2</accession>
<organism evidence="1 2">
    <name type="scientific">Nitratidesulfovibrio liaohensis</name>
    <dbReference type="NCBI Taxonomy" id="2604158"/>
    <lineage>
        <taxon>Bacteria</taxon>
        <taxon>Pseudomonadati</taxon>
        <taxon>Thermodesulfobacteriota</taxon>
        <taxon>Desulfovibrionia</taxon>
        <taxon>Desulfovibrionales</taxon>
        <taxon>Desulfovibrionaceae</taxon>
        <taxon>Nitratidesulfovibrio</taxon>
    </lineage>
</organism>
<sequence>MRIVFTTEHRNAPSTTLNLSCLKELGAYPDVTFAAFPEDLSEADVILFMGYDPDIRAARAASPNALVGIIDPRPGTLVKAAGADFLMVNGPEMAAMSQGTGIRTLFYPIYKFEPRRQQPPNEDRIIICYHGNAMHAAAMHPQITTALDAVWKDAADLGLSVAIRYIYNIAVHGKIPSRFLPSRMPVEHVQWHDAVYARELAASHIGIVPNLVPMRWPALCERISRIPSKSATWADCLVRYKPTSNPGRIISFAMHGIPVVADLYPSSAKTIEPGVSGFLAMDTRSWHLALLALVTDIGLRTELGDALHLEFLTNHAPPAINARFMNFINRLSASARHRHSGTNGVA</sequence>